<dbReference type="KEGG" id="mpau:ZMTM_01430"/>
<keyword evidence="2" id="KW-1185">Reference proteome</keyword>
<gene>
    <name evidence="1" type="ORF">ZMTM_01430</name>
</gene>
<proteinExistence type="predicted"/>
<accession>A0A8D5FXC4</accession>
<dbReference type="Proteomes" id="UP000826722">
    <property type="component" value="Chromosome"/>
</dbReference>
<organism evidence="1 2">
    <name type="scientific">Methyloradius palustris</name>
    <dbReference type="NCBI Taxonomy" id="2778876"/>
    <lineage>
        <taxon>Bacteria</taxon>
        <taxon>Pseudomonadati</taxon>
        <taxon>Pseudomonadota</taxon>
        <taxon>Betaproteobacteria</taxon>
        <taxon>Nitrosomonadales</taxon>
        <taxon>Methylophilaceae</taxon>
        <taxon>Methyloradius</taxon>
    </lineage>
</organism>
<evidence type="ECO:0000313" key="2">
    <source>
        <dbReference type="Proteomes" id="UP000826722"/>
    </source>
</evidence>
<protein>
    <recommendedName>
        <fullName evidence="3">DUF2946 domain-containing protein</fullName>
    </recommendedName>
</protein>
<sequence length="121" mass="13342">MFRRFLLPFSLILLFGIAQLGALTHEISHFTTDLARADIVYASETTSQISATQKTPQDNAPDTPFCAKCLSYGALAHTVHATNFTVVLFDNSFEIQQAEQHNSYLKPLLLSYAARAPPVLA</sequence>
<evidence type="ECO:0000313" key="1">
    <source>
        <dbReference type="EMBL" id="BCM23884.1"/>
    </source>
</evidence>
<dbReference type="EMBL" id="AP024110">
    <property type="protein sequence ID" value="BCM23884.1"/>
    <property type="molecule type" value="Genomic_DNA"/>
</dbReference>
<name>A0A8D5FXC4_9PROT</name>
<evidence type="ECO:0008006" key="3">
    <source>
        <dbReference type="Google" id="ProtNLM"/>
    </source>
</evidence>
<dbReference type="RefSeq" id="WP_221764460.1">
    <property type="nucleotide sequence ID" value="NZ_AP024110.1"/>
</dbReference>
<reference evidence="1" key="1">
    <citation type="journal article" date="2021" name="Arch. Microbiol.">
        <title>Methyloradius palustris gen. nov., sp. nov., a methanol-oxidizing bacterium isolated from snow.</title>
        <authorList>
            <person name="Miyadera T."/>
            <person name="Kojima H."/>
            <person name="Fukui M."/>
        </authorList>
    </citation>
    <scope>NUCLEOTIDE SEQUENCE</scope>
    <source>
        <strain evidence="1">Zm11</strain>
    </source>
</reference>
<dbReference type="AlphaFoldDB" id="A0A8D5FXC4"/>